<reference evidence="2 3" key="2">
    <citation type="journal article" date="2017" name="Plant Pathol.">
        <title>Pathogenicity and virulence gene content of Xanthomonas strains infecting Araceae, formerly known as Xanthomonas axonopodis pv. dieffenbachiae.</title>
        <authorList>
            <person name="Constantin E.C."/>
            <person name="Haegeman A."/>
            <person name="Van Vaerenbergh J."/>
            <person name="Baeyen S."/>
            <person name="Van Malderghem C."/>
            <person name="Maes M."/>
            <person name="Cottyn B."/>
        </authorList>
    </citation>
    <scope>NUCLEOTIDE SEQUENCE [LARGE SCALE GENOMIC DNA]</scope>
    <source>
        <strain evidence="3">LMG9055</strain>
    </source>
</reference>
<feature type="transmembrane region" description="Helical" evidence="1">
    <location>
        <begin position="55"/>
        <end position="81"/>
    </location>
</feature>
<organism evidence="2 3">
    <name type="scientific">Xanthomonas phaseoli pv. syngonii LMG 9055</name>
    <dbReference type="NCBI Taxonomy" id="1437878"/>
    <lineage>
        <taxon>Bacteria</taxon>
        <taxon>Pseudomonadati</taxon>
        <taxon>Pseudomonadota</taxon>
        <taxon>Gammaproteobacteria</taxon>
        <taxon>Lysobacterales</taxon>
        <taxon>Lysobacteraceae</taxon>
        <taxon>Xanthomonas</taxon>
    </lineage>
</organism>
<feature type="transmembrane region" description="Helical" evidence="1">
    <location>
        <begin position="21"/>
        <end position="49"/>
    </location>
</feature>
<sequence>MTEPLQRNALLLAVAQLTKAGLKIIAASIYACFAASFFSGIVLFIPFLFFGGFVVLFIFFVTSFVMGLPAFLMVGVPVLHWIPALKSARPRDAALAGAVSAAIVDCYIYWAGFFPDLTHSSKSAPLFFGSTIVWAAFAGWLYQRARKHPKST</sequence>
<comment type="caution">
    <text evidence="2">The sequence shown here is derived from an EMBL/GenBank/DDBJ whole genome shotgun (WGS) entry which is preliminary data.</text>
</comment>
<reference evidence="2 3" key="1">
    <citation type="journal article" date="2016" name="Plant Pathol.">
        <title>Genetic characterization of strains named as Xanthomonas axonopodis pv. dieffenbachiae leads to a taxonomic revision of the X. axonopodis species complex.</title>
        <authorList>
            <person name="Constantin E.C."/>
            <person name="Cleenwerck I."/>
            <person name="Maes M."/>
            <person name="Baeyen S."/>
            <person name="Van Malderghem C."/>
            <person name="De Vos P."/>
            <person name="Cottyn B."/>
        </authorList>
    </citation>
    <scope>NUCLEOTIDE SEQUENCE [LARGE SCALE GENOMIC DNA]</scope>
    <source>
        <strain evidence="3">LMG9055</strain>
    </source>
</reference>
<keyword evidence="1" id="KW-0812">Transmembrane</keyword>
<name>A0A1V9H4S2_9XANT</name>
<feature type="transmembrane region" description="Helical" evidence="1">
    <location>
        <begin position="93"/>
        <end position="112"/>
    </location>
</feature>
<dbReference type="AlphaFoldDB" id="A0A1V9H4S2"/>
<evidence type="ECO:0000256" key="1">
    <source>
        <dbReference type="SAM" id="Phobius"/>
    </source>
</evidence>
<evidence type="ECO:0000313" key="2">
    <source>
        <dbReference type="EMBL" id="OQP77868.1"/>
    </source>
</evidence>
<accession>A0A1V9H4S2</accession>
<feature type="transmembrane region" description="Helical" evidence="1">
    <location>
        <begin position="124"/>
        <end position="142"/>
    </location>
</feature>
<evidence type="ECO:0000313" key="3">
    <source>
        <dbReference type="Proteomes" id="UP000050343"/>
    </source>
</evidence>
<dbReference type="Proteomes" id="UP000050343">
    <property type="component" value="Unassembled WGS sequence"/>
</dbReference>
<protein>
    <submittedName>
        <fullName evidence="2">Uncharacterized protein</fullName>
    </submittedName>
</protein>
<keyword evidence="1" id="KW-1133">Transmembrane helix</keyword>
<dbReference type="EMBL" id="JPUO02000174">
    <property type="protein sequence ID" value="OQP77868.1"/>
    <property type="molecule type" value="Genomic_DNA"/>
</dbReference>
<proteinExistence type="predicted"/>
<gene>
    <name evidence="2" type="ORF">IA54_007320</name>
</gene>
<keyword evidence="1" id="KW-0472">Membrane</keyword>